<proteinExistence type="predicted"/>
<evidence type="ECO:0000256" key="1">
    <source>
        <dbReference type="SAM" id="MobiDB-lite"/>
    </source>
</evidence>
<evidence type="ECO:0000313" key="2">
    <source>
        <dbReference type="EMBL" id="GAA3530311.1"/>
    </source>
</evidence>
<dbReference type="Proteomes" id="UP001500795">
    <property type="component" value="Unassembled WGS sequence"/>
</dbReference>
<sequence length="267" mass="30002">MKTVRNNPLVAGTSSANTRSAARRRRIGPFMLTIAALATDGMAGELELAYGRAVVDAAFVEEAEISTELVPVTRDNPALVWNADQSRILVATWKAQGAYEQFFKPYDKTSENPEYAVWVTTAPQVKQLCADLLARRPDTSKEGVELRLKQYLGLDPSWQYDVFVEMWVDPADLFRPCVNPQVDGKGCQLHFGEQVPEVKNIADYRNFYENLYYKSFRGSAGVPWTGLGYTYDWGNPNSEVGASEYILVPGVAYEIKEVTPTMEYCRR</sequence>
<name>A0ABP6VAE3_9GAMM</name>
<comment type="caution">
    <text evidence="2">The sequence shown here is derived from an EMBL/GenBank/DDBJ whole genome shotgun (WGS) entry which is preliminary data.</text>
</comment>
<keyword evidence="3" id="KW-1185">Reference proteome</keyword>
<organism evidence="2 3">
    <name type="scientific">Zobellella aerophila</name>
    <dbReference type="NCBI Taxonomy" id="870480"/>
    <lineage>
        <taxon>Bacteria</taxon>
        <taxon>Pseudomonadati</taxon>
        <taxon>Pseudomonadota</taxon>
        <taxon>Gammaproteobacteria</taxon>
        <taxon>Aeromonadales</taxon>
        <taxon>Aeromonadaceae</taxon>
        <taxon>Zobellella</taxon>
    </lineage>
</organism>
<feature type="region of interest" description="Disordered" evidence="1">
    <location>
        <begin position="1"/>
        <end position="21"/>
    </location>
</feature>
<evidence type="ECO:0000313" key="3">
    <source>
        <dbReference type="Proteomes" id="UP001500795"/>
    </source>
</evidence>
<protein>
    <submittedName>
        <fullName evidence="2">Uncharacterized protein</fullName>
    </submittedName>
</protein>
<reference evidence="3" key="1">
    <citation type="journal article" date="2019" name="Int. J. Syst. Evol. Microbiol.">
        <title>The Global Catalogue of Microorganisms (GCM) 10K type strain sequencing project: providing services to taxonomists for standard genome sequencing and annotation.</title>
        <authorList>
            <consortium name="The Broad Institute Genomics Platform"/>
            <consortium name="The Broad Institute Genome Sequencing Center for Infectious Disease"/>
            <person name="Wu L."/>
            <person name="Ma J."/>
        </authorList>
    </citation>
    <scope>NUCLEOTIDE SEQUENCE [LARGE SCALE GENOMIC DNA]</scope>
    <source>
        <strain evidence="3">JCM 17110</strain>
    </source>
</reference>
<gene>
    <name evidence="2" type="ORF">GCM10022394_07000</name>
</gene>
<dbReference type="EMBL" id="BAABCX010000001">
    <property type="protein sequence ID" value="GAA3530311.1"/>
    <property type="molecule type" value="Genomic_DNA"/>
</dbReference>
<accession>A0ABP6VAE3</accession>
<dbReference type="RefSeq" id="WP_344954783.1">
    <property type="nucleotide sequence ID" value="NZ_BAABCX010000001.1"/>
</dbReference>